<proteinExistence type="predicted"/>
<reference evidence="1 2" key="1">
    <citation type="submission" date="2019-01" db="EMBL/GenBank/DDBJ databases">
        <title>Muriicola soli sp. nov., isolated from soil.</title>
        <authorList>
            <person name="Kang H.J."/>
            <person name="Kim S.B."/>
        </authorList>
    </citation>
    <scope>NUCLEOTIDE SEQUENCE [LARGE SCALE GENOMIC DNA]</scope>
    <source>
        <strain evidence="1 2">MMS17-SY002</strain>
    </source>
</reference>
<dbReference type="AlphaFoldDB" id="A0A411E7F5"/>
<name>A0A411E7F5_9FLAO</name>
<organism evidence="1 2">
    <name type="scientific">Muriicola soli</name>
    <dbReference type="NCBI Taxonomy" id="2507538"/>
    <lineage>
        <taxon>Bacteria</taxon>
        <taxon>Pseudomonadati</taxon>
        <taxon>Bacteroidota</taxon>
        <taxon>Flavobacteriia</taxon>
        <taxon>Flavobacteriales</taxon>
        <taxon>Flavobacteriaceae</taxon>
        <taxon>Muriicola</taxon>
    </lineage>
</organism>
<evidence type="ECO:0000313" key="1">
    <source>
        <dbReference type="EMBL" id="QBA63635.1"/>
    </source>
</evidence>
<accession>A0A411E7F5</accession>
<dbReference type="RefSeq" id="WP_129602812.1">
    <property type="nucleotide sequence ID" value="NZ_CP035544.1"/>
</dbReference>
<dbReference type="OrthoDB" id="1441145at2"/>
<evidence type="ECO:0000313" key="2">
    <source>
        <dbReference type="Proteomes" id="UP000290889"/>
    </source>
</evidence>
<dbReference type="KEGG" id="mur:EQY75_03170"/>
<dbReference type="Proteomes" id="UP000290889">
    <property type="component" value="Chromosome"/>
</dbReference>
<protein>
    <submittedName>
        <fullName evidence="1">Uncharacterized protein</fullName>
    </submittedName>
</protein>
<gene>
    <name evidence="1" type="ORF">EQY75_03170</name>
</gene>
<sequence length="149" mass="17636">MSVSDLTPMPGEERKINWQELYVLVNHWKSDLEFYKDDIRFLQQLIEKYIIWITKKENMDRVAGIRKKEHDLALNCDKLHKNMNEHLGLIANFMDGKATIAKTEFLILHGKLEESLSGFVKDFRESRKEVFKVTEYVMDSEELQNILDS</sequence>
<keyword evidence="2" id="KW-1185">Reference proteome</keyword>
<dbReference type="EMBL" id="CP035544">
    <property type="protein sequence ID" value="QBA63635.1"/>
    <property type="molecule type" value="Genomic_DNA"/>
</dbReference>